<dbReference type="Pfam" id="PF03413">
    <property type="entry name" value="PepSY"/>
    <property type="match status" value="1"/>
</dbReference>
<keyword evidence="4" id="KW-1185">Reference proteome</keyword>
<dbReference type="PANTHER" id="PTHR34219">
    <property type="entry name" value="IRON-REGULATED INNER MEMBRANE PROTEIN-RELATED"/>
    <property type="match status" value="1"/>
</dbReference>
<feature type="domain" description="PepSY" evidence="2">
    <location>
        <begin position="70"/>
        <end position="125"/>
    </location>
</feature>
<protein>
    <submittedName>
        <fullName evidence="3">Iron-regulated protein</fullName>
    </submittedName>
</protein>
<feature type="transmembrane region" description="Helical" evidence="1">
    <location>
        <begin position="195"/>
        <end position="217"/>
    </location>
</feature>
<dbReference type="InterPro" id="IPR025711">
    <property type="entry name" value="PepSY"/>
</dbReference>
<feature type="transmembrane region" description="Helical" evidence="1">
    <location>
        <begin position="25"/>
        <end position="47"/>
    </location>
</feature>
<dbReference type="AlphaFoldDB" id="A0A161QFJ1"/>
<dbReference type="InterPro" id="IPR005625">
    <property type="entry name" value="PepSY-ass_TM"/>
</dbReference>
<name>A0A161QFJ1_9BACI</name>
<keyword evidence="1" id="KW-1133">Transmembrane helix</keyword>
<feature type="transmembrane region" description="Helical" evidence="1">
    <location>
        <begin position="154"/>
        <end position="174"/>
    </location>
</feature>
<reference evidence="3" key="1">
    <citation type="submission" date="2016-02" db="EMBL/GenBank/DDBJ databases">
        <title>Genome sequence of Bacillus trypoxylicola KCTC 13244(T).</title>
        <authorList>
            <person name="Jeong H."/>
            <person name="Park S.-H."/>
            <person name="Choi S.-K."/>
        </authorList>
    </citation>
    <scope>NUCLEOTIDE SEQUENCE [LARGE SCALE GENOMIC DNA]</scope>
    <source>
        <strain evidence="3">KCTC 13244</strain>
    </source>
</reference>
<keyword evidence="1" id="KW-0812">Transmembrane</keyword>
<evidence type="ECO:0000256" key="1">
    <source>
        <dbReference type="SAM" id="Phobius"/>
    </source>
</evidence>
<evidence type="ECO:0000313" key="3">
    <source>
        <dbReference type="EMBL" id="KYG27639.1"/>
    </source>
</evidence>
<dbReference type="OrthoDB" id="111691at2"/>
<feature type="transmembrane region" description="Helical" evidence="1">
    <location>
        <begin position="367"/>
        <end position="387"/>
    </location>
</feature>
<accession>A0A161QFJ1</accession>
<sequence>MNQSDKKIKKGFNVMLFQSIWRWHFYAGIIFAPFIFILAFSGSVYLFKPQIEALLYSDMIFVQEEGEHVLSYNHQLKRVKENFPEAVVQSITITGDEKQTTEISINDQGIAKSVYINPYNGEIQGSVQSDQKLTHIFKKLHSELWIAGTIGNRIVELAASWTIILIMTGLYIWWPRNKKSVWGTVLPRLRKRGRLFWRDLHAVPAFWLSIFILILIATGLPWSGVVGPKIQSLATAPEYAYSFGEKPQSITVTKDIVENVPWTNEQLEVPASNPSSYVSLSIDDINYLLNQQDLKKPYTITLPNGELGVYTASHFDKPKDLATLHLDQYSGAVLSDVRFQDFPVAAKLVEGGIALHEGRLFGWPNQVLGLITCLGLMLIVISSFIMWKKRKPEGGFGLPIKPNSTKANIVVWCIMISFGIVMPLVGLSLIVFFIIDQVIRPYYLKRKVNH</sequence>
<dbReference type="RefSeq" id="WP_061949769.1">
    <property type="nucleotide sequence ID" value="NZ_LTAO01000036.1"/>
</dbReference>
<organism evidence="3 4">
    <name type="scientific">Alkalihalobacillus trypoxylicola</name>
    <dbReference type="NCBI Taxonomy" id="519424"/>
    <lineage>
        <taxon>Bacteria</taxon>
        <taxon>Bacillati</taxon>
        <taxon>Bacillota</taxon>
        <taxon>Bacilli</taxon>
        <taxon>Bacillales</taxon>
        <taxon>Bacillaceae</taxon>
        <taxon>Alkalihalobacillus</taxon>
    </lineage>
</organism>
<evidence type="ECO:0000313" key="4">
    <source>
        <dbReference type="Proteomes" id="UP000075806"/>
    </source>
</evidence>
<proteinExistence type="predicted"/>
<comment type="caution">
    <text evidence="3">The sequence shown here is derived from an EMBL/GenBank/DDBJ whole genome shotgun (WGS) entry which is preliminary data.</text>
</comment>
<keyword evidence="1" id="KW-0472">Membrane</keyword>
<gene>
    <name evidence="3" type="ORF">AZF04_10630</name>
</gene>
<dbReference type="PANTHER" id="PTHR34219:SF1">
    <property type="entry name" value="PEPSY DOMAIN-CONTAINING PROTEIN"/>
    <property type="match status" value="1"/>
</dbReference>
<dbReference type="Proteomes" id="UP000075806">
    <property type="component" value="Unassembled WGS sequence"/>
</dbReference>
<dbReference type="STRING" id="519424.AZF04_10630"/>
<dbReference type="EMBL" id="LTAO01000036">
    <property type="protein sequence ID" value="KYG27639.1"/>
    <property type="molecule type" value="Genomic_DNA"/>
</dbReference>
<feature type="transmembrane region" description="Helical" evidence="1">
    <location>
        <begin position="408"/>
        <end position="435"/>
    </location>
</feature>
<evidence type="ECO:0000259" key="2">
    <source>
        <dbReference type="Pfam" id="PF03413"/>
    </source>
</evidence>
<dbReference type="Pfam" id="PF03929">
    <property type="entry name" value="PepSY_TM"/>
    <property type="match status" value="1"/>
</dbReference>